<keyword evidence="3" id="KW-1185">Reference proteome</keyword>
<protein>
    <submittedName>
        <fullName evidence="2">Condensation domain-containing protein</fullName>
    </submittedName>
</protein>
<evidence type="ECO:0000259" key="1">
    <source>
        <dbReference type="Pfam" id="PF00668"/>
    </source>
</evidence>
<feature type="domain" description="Condensation" evidence="1">
    <location>
        <begin position="122"/>
        <end position="435"/>
    </location>
</feature>
<gene>
    <name evidence="2" type="ORF">OG517_38745</name>
</gene>
<dbReference type="EMBL" id="CP108090">
    <property type="protein sequence ID" value="WUQ16882.1"/>
    <property type="molecule type" value="Genomic_DNA"/>
</dbReference>
<dbReference type="SUPFAM" id="SSF52777">
    <property type="entry name" value="CoA-dependent acyltransferases"/>
    <property type="match status" value="2"/>
</dbReference>
<dbReference type="Gene3D" id="3.30.559.30">
    <property type="entry name" value="Nonribosomal peptide synthetase, condensation domain"/>
    <property type="match status" value="1"/>
</dbReference>
<evidence type="ECO:0000313" key="3">
    <source>
        <dbReference type="Proteomes" id="UP001432039"/>
    </source>
</evidence>
<evidence type="ECO:0000313" key="2">
    <source>
        <dbReference type="EMBL" id="WUQ16882.1"/>
    </source>
</evidence>
<accession>A0ABZ1TNQ6</accession>
<dbReference type="InterPro" id="IPR023213">
    <property type="entry name" value="CAT-like_dom_sf"/>
</dbReference>
<reference evidence="2" key="1">
    <citation type="submission" date="2022-10" db="EMBL/GenBank/DDBJ databases">
        <title>The complete genomes of actinobacterial strains from the NBC collection.</title>
        <authorList>
            <person name="Joergensen T.S."/>
            <person name="Alvarez Arevalo M."/>
            <person name="Sterndorff E.B."/>
            <person name="Faurdal D."/>
            <person name="Vuksanovic O."/>
            <person name="Mourched A.-S."/>
            <person name="Charusanti P."/>
            <person name="Shaw S."/>
            <person name="Blin K."/>
            <person name="Weber T."/>
        </authorList>
    </citation>
    <scope>NUCLEOTIDE SEQUENCE</scope>
    <source>
        <strain evidence="2">NBC_00248</strain>
    </source>
</reference>
<dbReference type="PANTHER" id="PTHR45527:SF1">
    <property type="entry name" value="FATTY ACID SYNTHASE"/>
    <property type="match status" value="1"/>
</dbReference>
<dbReference type="RefSeq" id="WP_328965132.1">
    <property type="nucleotide sequence ID" value="NZ_CP108090.1"/>
</dbReference>
<proteinExistence type="predicted"/>
<dbReference type="InterPro" id="IPR001242">
    <property type="entry name" value="Condensation_dom"/>
</dbReference>
<dbReference type="Gene3D" id="3.30.559.10">
    <property type="entry name" value="Chloramphenicol acetyltransferase-like domain"/>
    <property type="match status" value="1"/>
</dbReference>
<sequence length="441" mass="46436">MPRTDLPAAAGPPPGLTAAQAHILAAQSADPSYAGHNVGQYIELVGPLDTAALDEAVLRTLDEAPWLRSRLMTRGGLPRLDTSAAADPVGAAVELVRGQLACPPRPELLTAPAGTGLAPDLTGALLVTVGPRRHLLVQYFHLLAVDGYGVALLSRRIAEVYTALVHGRPPGPTPFAPVSVLADADRAYSGSAAQAEDRRYWTGRYADRPAPVSPAGRVAPAQDTARRHTVHLGAPDSAAVRATARSARVTWAEVVLATTAVRVTARVGAREAVLAVYAAARTAPGTLRVPATAVNLLPVRLTVRGADTFRSLLRAAAGELTLLRRHQRLRGEELARELWPQYGGGRVPGPLVNLRPFETELDFGGIRGRVVSLASGPVDDLSVSAAAGPDGRLRLDFDANPALYEDAEPARFAHLFTEDLAALCRAPDVPVASMRASPVPH</sequence>
<dbReference type="Proteomes" id="UP001432039">
    <property type="component" value="Chromosome"/>
</dbReference>
<dbReference type="PANTHER" id="PTHR45527">
    <property type="entry name" value="NONRIBOSOMAL PEPTIDE SYNTHETASE"/>
    <property type="match status" value="1"/>
</dbReference>
<organism evidence="2 3">
    <name type="scientific">Streptomyces virginiae</name>
    <name type="common">Streptomyces cinnamonensis</name>
    <dbReference type="NCBI Taxonomy" id="1961"/>
    <lineage>
        <taxon>Bacteria</taxon>
        <taxon>Bacillati</taxon>
        <taxon>Actinomycetota</taxon>
        <taxon>Actinomycetes</taxon>
        <taxon>Kitasatosporales</taxon>
        <taxon>Streptomycetaceae</taxon>
        <taxon>Streptomyces</taxon>
    </lineage>
</organism>
<dbReference type="Pfam" id="PF00668">
    <property type="entry name" value="Condensation"/>
    <property type="match status" value="1"/>
</dbReference>
<name>A0ABZ1TNQ6_STRVG</name>